<feature type="domain" description="Zinc finger DksA/TraR C4-type" evidence="5">
    <location>
        <begin position="81"/>
        <end position="115"/>
    </location>
</feature>
<evidence type="ECO:0000256" key="1">
    <source>
        <dbReference type="ARBA" id="ARBA00022723"/>
    </source>
</evidence>
<dbReference type="SUPFAM" id="SSF57716">
    <property type="entry name" value="Glucocorticoid receptor-like (DNA-binding domain)"/>
    <property type="match status" value="1"/>
</dbReference>
<evidence type="ECO:0000256" key="3">
    <source>
        <dbReference type="ARBA" id="ARBA00022833"/>
    </source>
</evidence>
<dbReference type="PANTHER" id="PTHR33823:SF4">
    <property type="entry name" value="GENERAL STRESS PROTEIN 16O"/>
    <property type="match status" value="1"/>
</dbReference>
<name>A0A0S4XNU4_9BACT</name>
<dbReference type="PROSITE" id="PS51128">
    <property type="entry name" value="ZF_DKSA_2"/>
    <property type="match status" value="1"/>
</dbReference>
<keyword evidence="1" id="KW-0479">Metal-binding</keyword>
<dbReference type="GO" id="GO:0008270">
    <property type="term" value="F:zinc ion binding"/>
    <property type="evidence" value="ECO:0007669"/>
    <property type="project" value="UniProtKB-KW"/>
</dbReference>
<dbReference type="InterPro" id="IPR000962">
    <property type="entry name" value="Znf_DskA_TraR"/>
</dbReference>
<dbReference type="AlphaFoldDB" id="A0A0S4XNU4"/>
<dbReference type="InterPro" id="IPR037187">
    <property type="entry name" value="DnaK_N"/>
</dbReference>
<protein>
    <submittedName>
        <fullName evidence="6">Putative DnaK suppressor protein DksA, transcriptional regulator, TraR/DksA family</fullName>
    </submittedName>
</protein>
<keyword evidence="2" id="KW-0863">Zinc-finger</keyword>
<keyword evidence="3" id="KW-0862">Zinc</keyword>
<organism evidence="6">
    <name type="scientific">Sulfurovum sp. enrichment culture clone C5</name>
    <dbReference type="NCBI Taxonomy" id="497650"/>
    <lineage>
        <taxon>Bacteria</taxon>
        <taxon>Pseudomonadati</taxon>
        <taxon>Campylobacterota</taxon>
        <taxon>Epsilonproteobacteria</taxon>
        <taxon>Campylobacterales</taxon>
        <taxon>Sulfurovaceae</taxon>
        <taxon>Sulfurovum</taxon>
        <taxon>environmental samples</taxon>
    </lineage>
</organism>
<feature type="zinc finger region" description="dksA C4-type" evidence="4">
    <location>
        <begin position="85"/>
        <end position="109"/>
    </location>
</feature>
<reference evidence="6" key="1">
    <citation type="submission" date="2015-11" db="EMBL/GenBank/DDBJ databases">
        <authorList>
            <person name="Zhang Y."/>
            <person name="Guo Z."/>
        </authorList>
    </citation>
    <scope>NUCLEOTIDE SEQUENCE</scope>
    <source>
        <strain evidence="6">BN30871</strain>
    </source>
</reference>
<gene>
    <name evidence="6" type="ORF">BN3087_330041</name>
</gene>
<dbReference type="EMBL" id="FAXN01000033">
    <property type="protein sequence ID" value="CUV65425.1"/>
    <property type="molecule type" value="Genomic_DNA"/>
</dbReference>
<dbReference type="Gene3D" id="1.20.120.910">
    <property type="entry name" value="DksA, coiled-coil domain"/>
    <property type="match status" value="1"/>
</dbReference>
<evidence type="ECO:0000313" key="6">
    <source>
        <dbReference type="EMBL" id="CUV65425.1"/>
    </source>
</evidence>
<evidence type="ECO:0000256" key="4">
    <source>
        <dbReference type="PROSITE-ProRule" id="PRU00510"/>
    </source>
</evidence>
<dbReference type="SUPFAM" id="SSF109635">
    <property type="entry name" value="DnaK suppressor protein DksA, alpha-hairpin domain"/>
    <property type="match status" value="1"/>
</dbReference>
<evidence type="ECO:0000259" key="5">
    <source>
        <dbReference type="Pfam" id="PF01258"/>
    </source>
</evidence>
<dbReference type="PANTHER" id="PTHR33823">
    <property type="entry name" value="RNA POLYMERASE-BINDING TRANSCRIPTION FACTOR DKSA-RELATED"/>
    <property type="match status" value="1"/>
</dbReference>
<sequence length="121" mass="14065">MLTQDELNDFETRLRARKEKIELNLYKTNNELNDIRELELNDEADFASISTDTAIDNAILEQQRHELGEIDLALDKIKKGVYGICEMCEDPIGKARLEVKNFARYCIVCREIVEKNKSKDK</sequence>
<proteinExistence type="predicted"/>
<dbReference type="NCBIfam" id="NF033459">
    <property type="entry name" value="DksA_like"/>
    <property type="match status" value="1"/>
</dbReference>
<accession>A0A0S4XNU4</accession>
<dbReference type="Pfam" id="PF01258">
    <property type="entry name" value="zf-dskA_traR"/>
    <property type="match status" value="1"/>
</dbReference>
<evidence type="ECO:0000256" key="2">
    <source>
        <dbReference type="ARBA" id="ARBA00022771"/>
    </source>
</evidence>